<organism evidence="1 2">
    <name type="scientific">Candidatus Defluviibacterium haderslevense</name>
    <dbReference type="NCBI Taxonomy" id="2981993"/>
    <lineage>
        <taxon>Bacteria</taxon>
        <taxon>Pseudomonadati</taxon>
        <taxon>Bacteroidota</taxon>
        <taxon>Saprospiria</taxon>
        <taxon>Saprospirales</taxon>
        <taxon>Saprospiraceae</taxon>
        <taxon>Candidatus Defluviibacterium</taxon>
    </lineage>
</organism>
<dbReference type="AlphaFoldDB" id="A0A9D7XEP1"/>
<evidence type="ECO:0000313" key="2">
    <source>
        <dbReference type="Proteomes" id="UP000808349"/>
    </source>
</evidence>
<name>A0A9D7XEP1_9BACT</name>
<gene>
    <name evidence="1" type="ORF">IPO85_09955</name>
</gene>
<reference evidence="1 2" key="1">
    <citation type="submission" date="2020-10" db="EMBL/GenBank/DDBJ databases">
        <title>Connecting structure to function with the recovery of over 1000 high-quality activated sludge metagenome-assembled genomes encoding full-length rRNA genes using long-read sequencing.</title>
        <authorList>
            <person name="Singleton C.M."/>
            <person name="Petriglieri F."/>
            <person name="Kristensen J.M."/>
            <person name="Kirkegaard R.H."/>
            <person name="Michaelsen T.Y."/>
            <person name="Andersen M.H."/>
            <person name="Karst S.M."/>
            <person name="Dueholm M.S."/>
            <person name="Nielsen P.H."/>
            <person name="Albertsen M."/>
        </authorList>
    </citation>
    <scope>NUCLEOTIDE SEQUENCE [LARGE SCALE GENOMIC DNA]</scope>
    <source>
        <strain evidence="1">Ribe_18-Q3-R11-54_BAT3C.373</strain>
    </source>
</reference>
<protein>
    <submittedName>
        <fullName evidence="1">Uncharacterized protein</fullName>
    </submittedName>
</protein>
<proteinExistence type="predicted"/>
<dbReference type="EMBL" id="JADKFW010000005">
    <property type="protein sequence ID" value="MBK9717821.1"/>
    <property type="molecule type" value="Genomic_DNA"/>
</dbReference>
<sequence length="163" mass="19112">MRKEAMLALKPKQEIGHFQATTETDSVFYSNSLAGKRWLIAVVPTGNNREVLTNKILNIYKQTEKEFDFNLFTIVGIQEGELMYELSKKFKWPDSKKWIRTYMASQHVFPFVNSGFNIPESYQNKACVLLIDEHSMIRNFYDLNDEKEVKHLIQQLPVFLSLK</sequence>
<comment type="caution">
    <text evidence="1">The sequence shown here is derived from an EMBL/GenBank/DDBJ whole genome shotgun (WGS) entry which is preliminary data.</text>
</comment>
<evidence type="ECO:0000313" key="1">
    <source>
        <dbReference type="EMBL" id="MBK9717821.1"/>
    </source>
</evidence>
<dbReference type="Proteomes" id="UP000808349">
    <property type="component" value="Unassembled WGS sequence"/>
</dbReference>
<accession>A0A9D7XEP1</accession>